<proteinExistence type="predicted"/>
<name>A0A9N8V9J5_9GLOM</name>
<dbReference type="OrthoDB" id="2445069at2759"/>
<protein>
    <submittedName>
        <fullName evidence="1">2033_t:CDS:1</fullName>
    </submittedName>
</protein>
<comment type="caution">
    <text evidence="1">The sequence shown here is derived from an EMBL/GenBank/DDBJ whole genome shotgun (WGS) entry which is preliminary data.</text>
</comment>
<gene>
    <name evidence="1" type="ORF">AGERDE_LOCUS1153</name>
</gene>
<evidence type="ECO:0000313" key="2">
    <source>
        <dbReference type="Proteomes" id="UP000789831"/>
    </source>
</evidence>
<dbReference type="Proteomes" id="UP000789831">
    <property type="component" value="Unassembled WGS sequence"/>
</dbReference>
<accession>A0A9N8V9J5</accession>
<keyword evidence="2" id="KW-1185">Reference proteome</keyword>
<reference evidence="1" key="1">
    <citation type="submission" date="2021-06" db="EMBL/GenBank/DDBJ databases">
        <authorList>
            <person name="Kallberg Y."/>
            <person name="Tangrot J."/>
            <person name="Rosling A."/>
        </authorList>
    </citation>
    <scope>NUCLEOTIDE SEQUENCE</scope>
    <source>
        <strain evidence="1">MT106</strain>
    </source>
</reference>
<dbReference type="EMBL" id="CAJVPL010000075">
    <property type="protein sequence ID" value="CAG8442241.1"/>
    <property type="molecule type" value="Genomic_DNA"/>
</dbReference>
<dbReference type="AlphaFoldDB" id="A0A9N8V9J5"/>
<organism evidence="1 2">
    <name type="scientific">Ambispora gerdemannii</name>
    <dbReference type="NCBI Taxonomy" id="144530"/>
    <lineage>
        <taxon>Eukaryota</taxon>
        <taxon>Fungi</taxon>
        <taxon>Fungi incertae sedis</taxon>
        <taxon>Mucoromycota</taxon>
        <taxon>Glomeromycotina</taxon>
        <taxon>Glomeromycetes</taxon>
        <taxon>Archaeosporales</taxon>
        <taxon>Ambisporaceae</taxon>
        <taxon>Ambispora</taxon>
    </lineage>
</organism>
<sequence>MQLITCWIGCVTYVRMSLSLDINMIFIDEVDMDISNNELDDTLDCILDVTDGVDQEWKTVEDDNIVQNGSLEIEKTKTYYFLIKEYTKWIKNLEKAGLCYI</sequence>
<evidence type="ECO:0000313" key="1">
    <source>
        <dbReference type="EMBL" id="CAG8442241.1"/>
    </source>
</evidence>